<reference evidence="1" key="1">
    <citation type="submission" date="2021-01" db="EMBL/GenBank/DDBJ databases">
        <authorList>
            <consortium name="Genoscope - CEA"/>
            <person name="William W."/>
        </authorList>
    </citation>
    <scope>NUCLEOTIDE SEQUENCE</scope>
</reference>
<evidence type="ECO:0000313" key="2">
    <source>
        <dbReference type="Proteomes" id="UP000683925"/>
    </source>
</evidence>
<accession>A0A8S1YPV5</accession>
<name>A0A8S1YPV5_PAROT</name>
<dbReference type="EMBL" id="CAJJDP010000167">
    <property type="protein sequence ID" value="CAD8213842.1"/>
    <property type="molecule type" value="Genomic_DNA"/>
</dbReference>
<evidence type="ECO:0000313" key="1">
    <source>
        <dbReference type="EMBL" id="CAD8213842.1"/>
    </source>
</evidence>
<comment type="caution">
    <text evidence="1">The sequence shown here is derived from an EMBL/GenBank/DDBJ whole genome shotgun (WGS) entry which is preliminary data.</text>
</comment>
<dbReference type="AlphaFoldDB" id="A0A8S1YPV5"/>
<proteinExistence type="predicted"/>
<sequence>MTIFHRQLTIYMNLEVQLIIWKLQRIINLKISLKHHYSQKYLFQNCPHYEQHSKIYILKNNQKISYSRSKQKYSIDIHNRLMFHLQCKYKQILKLKVLRKCYKYWINKTFFLKMSYFNLLSGDVRGIQMDDEIFSRKNESTIVIDALKANNLTIYLIIETYLGELNIKYAKYLKDKIKSYGGQRQL</sequence>
<gene>
    <name evidence="1" type="ORF">POCTA_138.1.T1640029</name>
</gene>
<protein>
    <submittedName>
        <fullName evidence="1">Uncharacterized protein</fullName>
    </submittedName>
</protein>
<keyword evidence="2" id="KW-1185">Reference proteome</keyword>
<dbReference type="OrthoDB" id="10670294at2759"/>
<dbReference type="Proteomes" id="UP000683925">
    <property type="component" value="Unassembled WGS sequence"/>
</dbReference>
<organism evidence="1 2">
    <name type="scientific">Paramecium octaurelia</name>
    <dbReference type="NCBI Taxonomy" id="43137"/>
    <lineage>
        <taxon>Eukaryota</taxon>
        <taxon>Sar</taxon>
        <taxon>Alveolata</taxon>
        <taxon>Ciliophora</taxon>
        <taxon>Intramacronucleata</taxon>
        <taxon>Oligohymenophorea</taxon>
        <taxon>Peniculida</taxon>
        <taxon>Parameciidae</taxon>
        <taxon>Paramecium</taxon>
    </lineage>
</organism>